<sequence length="283" mass="29720">MSEERVSLPQLPYACYSSTRVASPRPSRTASLEGTGSPYGGSTNTYQSIDGLTDALHRDDDGHCCSHSCSQSQCHAHHSHSHSHAHSHAHSHSRCGTCGSRNSSSSSCRRSSRSSRCGYVRVARASGGSLYSLSRPCCHDPSRISPFDSAAAVIPSQAYRPNFYGWASPPGSPALDEGRIGPRRQVSLESDALLKSDQAQVYAPSGSIRSDGEYWCSRDAASVYGGSTRSAEGETGAGSRTGQPGTSPDSSAVEGVPSDAVSCGSCEETDASFYAGGDKQTKL</sequence>
<evidence type="ECO:0000313" key="3">
    <source>
        <dbReference type="Proteomes" id="UP000324222"/>
    </source>
</evidence>
<evidence type="ECO:0000256" key="1">
    <source>
        <dbReference type="SAM" id="MobiDB-lite"/>
    </source>
</evidence>
<protein>
    <submittedName>
        <fullName evidence="2">Uncharacterized protein</fullName>
    </submittedName>
</protein>
<accession>A0A5B7GRA5</accession>
<dbReference type="OrthoDB" id="428111at2759"/>
<dbReference type="EMBL" id="VSRR010017230">
    <property type="protein sequence ID" value="MPC60153.1"/>
    <property type="molecule type" value="Genomic_DNA"/>
</dbReference>
<feature type="region of interest" description="Disordered" evidence="1">
    <location>
        <begin position="225"/>
        <end position="261"/>
    </location>
</feature>
<gene>
    <name evidence="2" type="ORF">E2C01_054193</name>
</gene>
<keyword evidence="3" id="KW-1185">Reference proteome</keyword>
<name>A0A5B7GRA5_PORTR</name>
<feature type="region of interest" description="Disordered" evidence="1">
    <location>
        <begin position="18"/>
        <end position="46"/>
    </location>
</feature>
<organism evidence="2 3">
    <name type="scientific">Portunus trituberculatus</name>
    <name type="common">Swimming crab</name>
    <name type="synonym">Neptunus trituberculatus</name>
    <dbReference type="NCBI Taxonomy" id="210409"/>
    <lineage>
        <taxon>Eukaryota</taxon>
        <taxon>Metazoa</taxon>
        <taxon>Ecdysozoa</taxon>
        <taxon>Arthropoda</taxon>
        <taxon>Crustacea</taxon>
        <taxon>Multicrustacea</taxon>
        <taxon>Malacostraca</taxon>
        <taxon>Eumalacostraca</taxon>
        <taxon>Eucarida</taxon>
        <taxon>Decapoda</taxon>
        <taxon>Pleocyemata</taxon>
        <taxon>Brachyura</taxon>
        <taxon>Eubrachyura</taxon>
        <taxon>Portunoidea</taxon>
        <taxon>Portunidae</taxon>
        <taxon>Portuninae</taxon>
        <taxon>Portunus</taxon>
    </lineage>
</organism>
<dbReference type="Proteomes" id="UP000324222">
    <property type="component" value="Unassembled WGS sequence"/>
</dbReference>
<feature type="compositionally biased region" description="Polar residues" evidence="1">
    <location>
        <begin position="238"/>
        <end position="250"/>
    </location>
</feature>
<comment type="caution">
    <text evidence="2">The sequence shown here is derived from an EMBL/GenBank/DDBJ whole genome shotgun (WGS) entry which is preliminary data.</text>
</comment>
<proteinExistence type="predicted"/>
<evidence type="ECO:0000313" key="2">
    <source>
        <dbReference type="EMBL" id="MPC60153.1"/>
    </source>
</evidence>
<dbReference type="AlphaFoldDB" id="A0A5B7GRA5"/>
<reference evidence="2 3" key="1">
    <citation type="submission" date="2019-05" db="EMBL/GenBank/DDBJ databases">
        <title>Another draft genome of Portunus trituberculatus and its Hox gene families provides insights of decapod evolution.</title>
        <authorList>
            <person name="Jeong J.-H."/>
            <person name="Song I."/>
            <person name="Kim S."/>
            <person name="Choi T."/>
            <person name="Kim D."/>
            <person name="Ryu S."/>
            <person name="Kim W."/>
        </authorList>
    </citation>
    <scope>NUCLEOTIDE SEQUENCE [LARGE SCALE GENOMIC DNA]</scope>
    <source>
        <tissue evidence="2">Muscle</tissue>
    </source>
</reference>